<comment type="cofactor">
    <cofactor evidence="1">
        <name>heme b</name>
        <dbReference type="ChEBI" id="CHEBI:60344"/>
    </cofactor>
</comment>
<dbReference type="InterPro" id="IPR006314">
    <property type="entry name" value="Dyp_peroxidase"/>
</dbReference>
<evidence type="ECO:0000259" key="10">
    <source>
        <dbReference type="Pfam" id="PF04261"/>
    </source>
</evidence>
<evidence type="ECO:0000256" key="1">
    <source>
        <dbReference type="ARBA" id="ARBA00001970"/>
    </source>
</evidence>
<evidence type="ECO:0000256" key="5">
    <source>
        <dbReference type="ARBA" id="ARBA00022729"/>
    </source>
</evidence>
<feature type="domain" description="Dyp-type peroxidase N-terminal" evidence="10">
    <location>
        <begin position="50"/>
        <end position="194"/>
    </location>
</feature>
<organism evidence="12 13">
    <name type="scientific">[Mycobacterium] burgundiense</name>
    <dbReference type="NCBI Taxonomy" id="3064286"/>
    <lineage>
        <taxon>Bacteria</taxon>
        <taxon>Bacillati</taxon>
        <taxon>Actinomycetota</taxon>
        <taxon>Actinomycetes</taxon>
        <taxon>Mycobacteriales</taxon>
        <taxon>Mycobacteriaceae</taxon>
        <taxon>Mycolicibacterium</taxon>
    </lineage>
</organism>
<feature type="domain" description="Dyp-type peroxidase C-terminal" evidence="11">
    <location>
        <begin position="207"/>
        <end position="382"/>
    </location>
</feature>
<protein>
    <submittedName>
        <fullName evidence="12">Dyp-type peroxidase</fullName>
    </submittedName>
</protein>
<evidence type="ECO:0000256" key="8">
    <source>
        <dbReference type="ARBA" id="ARBA00025737"/>
    </source>
</evidence>
<keyword evidence="2 12" id="KW-0575">Peroxidase</keyword>
<keyword evidence="4" id="KW-0479">Metal-binding</keyword>
<evidence type="ECO:0000256" key="3">
    <source>
        <dbReference type="ARBA" id="ARBA00022617"/>
    </source>
</evidence>
<feature type="chain" id="PRO_5045200086" evidence="9">
    <location>
        <begin position="20"/>
        <end position="400"/>
    </location>
</feature>
<dbReference type="GO" id="GO:0004601">
    <property type="term" value="F:peroxidase activity"/>
    <property type="evidence" value="ECO:0007669"/>
    <property type="project" value="UniProtKB-KW"/>
</dbReference>
<dbReference type="NCBIfam" id="TIGR01413">
    <property type="entry name" value="Dyp_perox_fam"/>
    <property type="match status" value="1"/>
</dbReference>
<feature type="signal peptide" evidence="9">
    <location>
        <begin position="1"/>
        <end position="19"/>
    </location>
</feature>
<sequence>MAKLSRRRLLGASVLAAGAAGTAAVAGPRLVSGAAATAASAVEPFYGPHQAGIATVPQRYATLIAVDLRPDRRDVATLRSVMKLWTADAARLTQGLPAVADTEPELATEPARLTVTVGYGPTLFDALRLTHAKPATLRELPAFAVDRLEPRWSGGQLLVQLCGDSPLALSHAARVLLKNVRSMASVRWIQRGFRQPMHPENPGGSMRNLMGQVDGTVNLTANQFDRFVWDDGGDQGWFAGGTIMVVRRIRAELDTWDQLGRDTKELVVGRTLDSGAPLTGQHETDEPDFEAHVGGIPVIAPNSHIARARHHTEEEQFLRRPYNYDDPPEAGQVSDSGLLFLAFQRNPATQFVPVQQRISDADALNEWVTPVGSASYAMLPGVQDGEYLGQQLLDAVGHRG</sequence>
<dbReference type="InterPro" id="IPR011008">
    <property type="entry name" value="Dimeric_a/b-barrel"/>
</dbReference>
<dbReference type="EMBL" id="OY726397">
    <property type="protein sequence ID" value="CAJ1498664.1"/>
    <property type="molecule type" value="Genomic_DNA"/>
</dbReference>
<evidence type="ECO:0000256" key="2">
    <source>
        <dbReference type="ARBA" id="ARBA00022559"/>
    </source>
</evidence>
<gene>
    <name evidence="12" type="ORF">MU0053_001215</name>
</gene>
<keyword evidence="3" id="KW-0349">Heme</keyword>
<evidence type="ECO:0000256" key="4">
    <source>
        <dbReference type="ARBA" id="ARBA00022723"/>
    </source>
</evidence>
<dbReference type="PANTHER" id="PTHR30521:SF4">
    <property type="entry name" value="DEFERROCHELATASE"/>
    <property type="match status" value="1"/>
</dbReference>
<comment type="similarity">
    <text evidence="8">Belongs to the DyP-type peroxidase family.</text>
</comment>
<evidence type="ECO:0000256" key="7">
    <source>
        <dbReference type="ARBA" id="ARBA00023004"/>
    </source>
</evidence>
<evidence type="ECO:0000256" key="6">
    <source>
        <dbReference type="ARBA" id="ARBA00023002"/>
    </source>
</evidence>
<keyword evidence="5 9" id="KW-0732">Signal</keyword>
<keyword evidence="7" id="KW-0408">Iron</keyword>
<name>A0ABN9N487_9MYCO</name>
<dbReference type="RefSeq" id="WP_308481477.1">
    <property type="nucleotide sequence ID" value="NZ_OY726397.1"/>
</dbReference>
<dbReference type="SUPFAM" id="SSF54909">
    <property type="entry name" value="Dimeric alpha+beta barrel"/>
    <property type="match status" value="1"/>
</dbReference>
<evidence type="ECO:0000313" key="13">
    <source>
        <dbReference type="Proteomes" id="UP001190465"/>
    </source>
</evidence>
<dbReference type="InterPro" id="IPR048327">
    <property type="entry name" value="Dyp_perox_N"/>
</dbReference>
<evidence type="ECO:0000259" key="11">
    <source>
        <dbReference type="Pfam" id="PF20628"/>
    </source>
</evidence>
<reference evidence="12 13" key="1">
    <citation type="submission" date="2023-08" db="EMBL/GenBank/DDBJ databases">
        <authorList>
            <person name="Folkvardsen B D."/>
            <person name="Norman A."/>
        </authorList>
    </citation>
    <scope>NUCLEOTIDE SEQUENCE [LARGE SCALE GENOMIC DNA]</scope>
    <source>
        <strain evidence="12 13">Mu0053</strain>
    </source>
</reference>
<dbReference type="InterPro" id="IPR006311">
    <property type="entry name" value="TAT_signal"/>
</dbReference>
<evidence type="ECO:0000313" key="12">
    <source>
        <dbReference type="EMBL" id="CAJ1498664.1"/>
    </source>
</evidence>
<dbReference type="Proteomes" id="UP001190465">
    <property type="component" value="Chromosome"/>
</dbReference>
<dbReference type="InterPro" id="IPR048328">
    <property type="entry name" value="Dyp_perox_C"/>
</dbReference>
<keyword evidence="6" id="KW-0560">Oxidoreductase</keyword>
<dbReference type="PANTHER" id="PTHR30521">
    <property type="entry name" value="DEFERROCHELATASE/PEROXIDASE"/>
    <property type="match status" value="1"/>
</dbReference>
<dbReference type="Pfam" id="PF04261">
    <property type="entry name" value="Dyp_perox_N"/>
    <property type="match status" value="1"/>
</dbReference>
<dbReference type="PROSITE" id="PS51318">
    <property type="entry name" value="TAT"/>
    <property type="match status" value="1"/>
</dbReference>
<keyword evidence="13" id="KW-1185">Reference proteome</keyword>
<dbReference type="Pfam" id="PF20628">
    <property type="entry name" value="Dyp_perox_C"/>
    <property type="match status" value="1"/>
</dbReference>
<evidence type="ECO:0000256" key="9">
    <source>
        <dbReference type="SAM" id="SignalP"/>
    </source>
</evidence>
<accession>A0ABN9N487</accession>
<dbReference type="PROSITE" id="PS51404">
    <property type="entry name" value="DYP_PEROXIDASE"/>
    <property type="match status" value="1"/>
</dbReference>
<proteinExistence type="inferred from homology"/>